<dbReference type="PANTHER" id="PTHR43116">
    <property type="entry name" value="PEPTIDE CHAIN RELEASE FACTOR 2"/>
    <property type="match status" value="1"/>
</dbReference>
<dbReference type="InterPro" id="IPR005139">
    <property type="entry name" value="PCRF"/>
</dbReference>
<dbReference type="Proteomes" id="UP000176544">
    <property type="component" value="Unassembled WGS sequence"/>
</dbReference>
<dbReference type="GO" id="GO:0005737">
    <property type="term" value="C:cytoplasm"/>
    <property type="evidence" value="ECO:0007669"/>
    <property type="project" value="UniProtKB-ARBA"/>
</dbReference>
<gene>
    <name evidence="4" type="ORF">A3I33_01885</name>
</gene>
<dbReference type="EMBL" id="MHJA01000026">
    <property type="protein sequence ID" value="OGY60673.1"/>
    <property type="molecule type" value="Genomic_DNA"/>
</dbReference>
<dbReference type="SUPFAM" id="SSF75620">
    <property type="entry name" value="Release factor"/>
    <property type="match status" value="1"/>
</dbReference>
<evidence type="ECO:0000256" key="2">
    <source>
        <dbReference type="ARBA" id="ARBA00022481"/>
    </source>
</evidence>
<protein>
    <recommendedName>
        <fullName evidence="3">Prokaryotic-type class I peptide chain release factors domain-containing protein</fullName>
    </recommendedName>
</protein>
<organism evidence="4 5">
    <name type="scientific">Candidatus Colwellbacteria bacterium RIFCSPLOWO2_02_FULL_45_11</name>
    <dbReference type="NCBI Taxonomy" id="1797692"/>
    <lineage>
        <taxon>Bacteria</taxon>
        <taxon>Candidatus Colwelliibacteriota</taxon>
    </lineage>
</organism>
<evidence type="ECO:0000256" key="1">
    <source>
        <dbReference type="ARBA" id="ARBA00010835"/>
    </source>
</evidence>
<dbReference type="Pfam" id="PF00472">
    <property type="entry name" value="RF-1"/>
    <property type="match status" value="1"/>
</dbReference>
<dbReference type="Pfam" id="PF03462">
    <property type="entry name" value="PCRF"/>
    <property type="match status" value="1"/>
</dbReference>
<dbReference type="InterPro" id="IPR000352">
    <property type="entry name" value="Pep_chain_release_fac_I"/>
</dbReference>
<name>A0A1G1Z7Q7_9BACT</name>
<dbReference type="SMART" id="SM00937">
    <property type="entry name" value="PCRF"/>
    <property type="match status" value="1"/>
</dbReference>
<reference evidence="4 5" key="1">
    <citation type="journal article" date="2016" name="Nat. Commun.">
        <title>Thousands of microbial genomes shed light on interconnected biogeochemical processes in an aquifer system.</title>
        <authorList>
            <person name="Anantharaman K."/>
            <person name="Brown C.T."/>
            <person name="Hug L.A."/>
            <person name="Sharon I."/>
            <person name="Castelle C.J."/>
            <person name="Probst A.J."/>
            <person name="Thomas B.C."/>
            <person name="Singh A."/>
            <person name="Wilkins M.J."/>
            <person name="Karaoz U."/>
            <person name="Brodie E.L."/>
            <person name="Williams K.H."/>
            <person name="Hubbard S.S."/>
            <person name="Banfield J.F."/>
        </authorList>
    </citation>
    <scope>NUCLEOTIDE SEQUENCE [LARGE SCALE GENOMIC DNA]</scope>
</reference>
<comment type="caution">
    <text evidence="4">The sequence shown here is derived from an EMBL/GenBank/DDBJ whole genome shotgun (WGS) entry which is preliminary data.</text>
</comment>
<dbReference type="PANTHER" id="PTHR43116:SF3">
    <property type="entry name" value="CLASS I PEPTIDE CHAIN RELEASE FACTOR"/>
    <property type="match status" value="1"/>
</dbReference>
<dbReference type="InterPro" id="IPR045853">
    <property type="entry name" value="Pep_chain_release_fac_I_sf"/>
</dbReference>
<dbReference type="Gene3D" id="3.30.70.1660">
    <property type="match status" value="1"/>
</dbReference>
<dbReference type="Gene3D" id="3.30.160.20">
    <property type="match status" value="1"/>
</dbReference>
<accession>A0A1G1Z7Q7</accession>
<dbReference type="GO" id="GO:0003747">
    <property type="term" value="F:translation release factor activity"/>
    <property type="evidence" value="ECO:0007669"/>
    <property type="project" value="InterPro"/>
</dbReference>
<dbReference type="PROSITE" id="PS00745">
    <property type="entry name" value="RF_PROK_I"/>
    <property type="match status" value="1"/>
</dbReference>
<keyword evidence="2" id="KW-0488">Methylation</keyword>
<proteinExistence type="inferred from homology"/>
<evidence type="ECO:0000313" key="5">
    <source>
        <dbReference type="Proteomes" id="UP000176544"/>
    </source>
</evidence>
<dbReference type="AlphaFoldDB" id="A0A1G1Z7Q7"/>
<evidence type="ECO:0000259" key="3">
    <source>
        <dbReference type="PROSITE" id="PS00745"/>
    </source>
</evidence>
<evidence type="ECO:0000313" key="4">
    <source>
        <dbReference type="EMBL" id="OGY60673.1"/>
    </source>
</evidence>
<sequence length="284" mass="32076">MWKTDRFRAEEIAKEAGVLRELLRDFGAINSKEDLDAVEKKAVMTGKYDVGSAIISVFPGAGGDDASDWSKMLLEMYMKYGKIRGWKVKEIDENTIEINGQYAFGFLKNEAGVHRLVRISPFDAKKLRHTSFALVEVLPEIRKVDEEKVQLSEKDLKIEFSRSSGPGGQNVNKVETAVRIVHIPTGISASSQAERSQAQNRERAMRLLKTRIVRLMEENQAEEVSQLRSKAEPEWGSQIRSYVLHPYKMVKDHRTNIETSDVEGVLSGGLDEFIESGLQLVQPH</sequence>
<feature type="domain" description="Prokaryotic-type class I peptide chain release factors" evidence="3">
    <location>
        <begin position="162"/>
        <end position="178"/>
    </location>
</feature>
<dbReference type="STRING" id="1797692.A3I33_01885"/>
<comment type="similarity">
    <text evidence="1">Belongs to the prokaryotic/mitochondrial release factor family.</text>
</comment>